<organism evidence="2 4">
    <name type="scientific">Rhizoctonia solani</name>
    <dbReference type="NCBI Taxonomy" id="456999"/>
    <lineage>
        <taxon>Eukaryota</taxon>
        <taxon>Fungi</taxon>
        <taxon>Dikarya</taxon>
        <taxon>Basidiomycota</taxon>
        <taxon>Agaricomycotina</taxon>
        <taxon>Agaricomycetes</taxon>
        <taxon>Cantharellales</taxon>
        <taxon>Ceratobasidiaceae</taxon>
        <taxon>Rhizoctonia</taxon>
    </lineage>
</organism>
<dbReference type="Pfam" id="PF12937">
    <property type="entry name" value="F-box-like"/>
    <property type="match status" value="1"/>
</dbReference>
<protein>
    <recommendedName>
        <fullName evidence="1">F-box domain-containing protein</fullName>
    </recommendedName>
</protein>
<sequence>MILLSSYAAKANRLPAEILSTIFINSWSTWNIDSYEPKKLFRCQLALPAVCHLWRKVALDTTALWTRVTIANNPPYDLLELFLSRSGTTLLDISVYMDNPIEDYDDESAAKSTAEDIHNFIKRHCSASRWRTLRLEVNHIYAFYILATWPFTHEATFPFLQSLDLIFTGSFSIDPHDTSLGKSLYNAHLEFSEPQAQLQLLKIRGLLSPHIFGKTFHKQLTGLVKLELHFSGKYEWYEHPRNSPAVRLLSEDPTSSDAVKSLDAPKVHMPMLTALSFLAISSPVWVLDHLLTLDAPNVATFELTFGKEPITSINGGRVAIRQLASYIATSGPIGAKRKPKSKFPSLVHFTFSSLEESFKEDMEIILAGYPRISSLALPKCSTLQPLAEAASELARLKVGLKDVTELKRFLIMRREAGTPIQTIQAVRSALDSPVEPSILKELEELVDFSLVDEADDSGDADED</sequence>
<dbReference type="EMBL" id="CAJMWY010001237">
    <property type="protein sequence ID" value="CAE6462199.1"/>
    <property type="molecule type" value="Genomic_DNA"/>
</dbReference>
<dbReference type="AlphaFoldDB" id="A0A8H3BNF5"/>
<evidence type="ECO:0000313" key="4">
    <source>
        <dbReference type="Proteomes" id="UP000663861"/>
    </source>
</evidence>
<reference evidence="2" key="1">
    <citation type="submission" date="2021-01" db="EMBL/GenBank/DDBJ databases">
        <authorList>
            <person name="Kaushik A."/>
        </authorList>
    </citation>
    <scope>NUCLEOTIDE SEQUENCE</scope>
    <source>
        <strain evidence="3">AG4-R118</strain>
        <strain evidence="2">AG4-RS23</strain>
    </source>
</reference>
<gene>
    <name evidence="3" type="ORF">RDB_LOCUS140132</name>
    <name evidence="2" type="ORF">RDB_LOCUS70220</name>
</gene>
<comment type="caution">
    <text evidence="2">The sequence shown here is derived from an EMBL/GenBank/DDBJ whole genome shotgun (WGS) entry which is preliminary data.</text>
</comment>
<evidence type="ECO:0000313" key="2">
    <source>
        <dbReference type="EMBL" id="CAE6462199.1"/>
    </source>
</evidence>
<evidence type="ECO:0000259" key="1">
    <source>
        <dbReference type="Pfam" id="PF12937"/>
    </source>
</evidence>
<dbReference type="Proteomes" id="UP000663861">
    <property type="component" value="Unassembled WGS sequence"/>
</dbReference>
<dbReference type="InterPro" id="IPR001810">
    <property type="entry name" value="F-box_dom"/>
</dbReference>
<proteinExistence type="predicted"/>
<dbReference type="EMBL" id="CAJMWX010001484">
    <property type="protein sequence ID" value="CAE6491184.1"/>
    <property type="molecule type" value="Genomic_DNA"/>
</dbReference>
<feature type="domain" description="F-box" evidence="1">
    <location>
        <begin position="12"/>
        <end position="70"/>
    </location>
</feature>
<dbReference type="Proteomes" id="UP000663888">
    <property type="component" value="Unassembled WGS sequence"/>
</dbReference>
<accession>A0A8H3BNF5</accession>
<name>A0A8H3BNF5_9AGAM</name>
<evidence type="ECO:0000313" key="3">
    <source>
        <dbReference type="EMBL" id="CAE6491184.1"/>
    </source>
</evidence>